<name>A0A829D208_LEPIR</name>
<evidence type="ECO:0000313" key="2">
    <source>
        <dbReference type="EMBL" id="EMY05744.1"/>
    </source>
</evidence>
<protein>
    <submittedName>
        <fullName evidence="2">Uncharacterized protein</fullName>
    </submittedName>
</protein>
<evidence type="ECO:0000256" key="1">
    <source>
        <dbReference type="SAM" id="MobiDB-lite"/>
    </source>
</evidence>
<dbReference type="EMBL" id="AFJL02000072">
    <property type="protein sequence ID" value="EMY05744.1"/>
    <property type="molecule type" value="Genomic_DNA"/>
</dbReference>
<organism evidence="2 3">
    <name type="scientific">Leptospira interrogans str. 2002000626</name>
    <dbReference type="NCBI Taxonomy" id="996803"/>
    <lineage>
        <taxon>Bacteria</taxon>
        <taxon>Pseudomonadati</taxon>
        <taxon>Spirochaetota</taxon>
        <taxon>Spirochaetia</taxon>
        <taxon>Leptospirales</taxon>
        <taxon>Leptospiraceae</taxon>
        <taxon>Leptospira</taxon>
    </lineage>
</organism>
<reference evidence="2 3" key="1">
    <citation type="submission" date="2013-02" db="EMBL/GenBank/DDBJ databases">
        <authorList>
            <person name="Harkins D.M."/>
            <person name="Durkin A.S."/>
            <person name="Brinkac L.M."/>
            <person name="Haft D.H."/>
            <person name="Selengut J.D."/>
            <person name="Sanka R."/>
            <person name="DePew J."/>
            <person name="Purushe J."/>
            <person name="Whelen A.C."/>
            <person name="Vinetz J.M."/>
            <person name="Sutton G.G."/>
            <person name="Nierman W.C."/>
            <person name="Fouts D.E."/>
        </authorList>
    </citation>
    <scope>NUCLEOTIDE SEQUENCE [LARGE SCALE GENOMIC DNA]</scope>
    <source>
        <strain evidence="2 3">2002000626</strain>
    </source>
</reference>
<accession>A0A829D208</accession>
<sequence length="53" mass="5907">MSESTGILPILKRKNAPSPDAFPTAEDANLTQVERAKLIQEKNESDFLRKGLH</sequence>
<dbReference type="AlphaFoldDB" id="A0A829D208"/>
<feature type="region of interest" description="Disordered" evidence="1">
    <location>
        <begin position="1"/>
        <end position="29"/>
    </location>
</feature>
<comment type="caution">
    <text evidence="2">The sequence shown here is derived from an EMBL/GenBank/DDBJ whole genome shotgun (WGS) entry which is preliminary data.</text>
</comment>
<evidence type="ECO:0000313" key="3">
    <source>
        <dbReference type="Proteomes" id="UP000012329"/>
    </source>
</evidence>
<proteinExistence type="predicted"/>
<dbReference type="Proteomes" id="UP000012329">
    <property type="component" value="Unassembled WGS sequence"/>
</dbReference>
<gene>
    <name evidence="2" type="ORF">LEP1GSC029_3468</name>
</gene>